<evidence type="ECO:0000313" key="2">
    <source>
        <dbReference type="Proteomes" id="UP001146120"/>
    </source>
</evidence>
<sequence length="40" mass="4884">MIRCGMSLDTDGQWNVNQLYPHLQEIIKEFPEMFEKKRQE</sequence>
<reference evidence="1" key="2">
    <citation type="journal article" date="2023" name="Microbiol Resour">
        <title>Decontamination and Annotation of the Draft Genome Sequence of the Oomycete Lagenidium giganteum ARSEF 373.</title>
        <authorList>
            <person name="Morgan W.R."/>
            <person name="Tartar A."/>
        </authorList>
    </citation>
    <scope>NUCLEOTIDE SEQUENCE</scope>
    <source>
        <strain evidence="1">ARSEF 373</strain>
    </source>
</reference>
<dbReference type="AlphaFoldDB" id="A0AAV2YR99"/>
<accession>A0AAV2YR99</accession>
<proteinExistence type="predicted"/>
<evidence type="ECO:0000313" key="1">
    <source>
        <dbReference type="EMBL" id="DAZ95934.1"/>
    </source>
</evidence>
<protein>
    <submittedName>
        <fullName evidence="1">Uncharacterized protein</fullName>
    </submittedName>
</protein>
<reference evidence="1" key="1">
    <citation type="submission" date="2022-11" db="EMBL/GenBank/DDBJ databases">
        <authorList>
            <person name="Morgan W.R."/>
            <person name="Tartar A."/>
        </authorList>
    </citation>
    <scope>NUCLEOTIDE SEQUENCE</scope>
    <source>
        <strain evidence="1">ARSEF 373</strain>
    </source>
</reference>
<dbReference type="Proteomes" id="UP001146120">
    <property type="component" value="Unassembled WGS sequence"/>
</dbReference>
<organism evidence="1 2">
    <name type="scientific">Lagenidium giganteum</name>
    <dbReference type="NCBI Taxonomy" id="4803"/>
    <lineage>
        <taxon>Eukaryota</taxon>
        <taxon>Sar</taxon>
        <taxon>Stramenopiles</taxon>
        <taxon>Oomycota</taxon>
        <taxon>Peronosporomycetes</taxon>
        <taxon>Pythiales</taxon>
        <taxon>Pythiaceae</taxon>
    </lineage>
</organism>
<comment type="caution">
    <text evidence="1">The sequence shown here is derived from an EMBL/GenBank/DDBJ whole genome shotgun (WGS) entry which is preliminary data.</text>
</comment>
<gene>
    <name evidence="1" type="ORF">N0F65_009096</name>
</gene>
<name>A0AAV2YR99_9STRA</name>
<keyword evidence="2" id="KW-1185">Reference proteome</keyword>
<dbReference type="EMBL" id="DAKRPA010000183">
    <property type="protein sequence ID" value="DAZ95934.1"/>
    <property type="molecule type" value="Genomic_DNA"/>
</dbReference>